<protein>
    <recommendedName>
        <fullName evidence="2">DUF6089 domain-containing protein</fullName>
    </recommendedName>
</protein>
<sequence length="230" mass="25709">MNFRILAIALMLTTTISYAQMFEAGVFAGGSNYIGDVGSSWYIKPNSFAAGGVFKWNISKRYAYRASFTFSTLHAADRDSDNSARKERDYSFSNGIVEGSLGMEFNFLEFDQSDFERPITPYLYGGVSVFLHDELYYTTNNAQVSGNKTTFAIPMAIGVKGKISSRFILAAEIGARYTFTDNLDGSNPNTLLPNNEDLKFGNIFSDDWYVFSGLTLTYTFGERPCYSCFD</sequence>
<gene>
    <name evidence="3" type="ORF">JoomaDRAFT_1835</name>
</gene>
<evidence type="ECO:0000313" key="3">
    <source>
        <dbReference type="EMBL" id="EIJ38839.1"/>
    </source>
</evidence>
<name>I3C5E6_9FLAO</name>
<keyword evidence="4" id="KW-1185">Reference proteome</keyword>
<dbReference type="eggNOG" id="COG3637">
    <property type="taxonomic scope" value="Bacteria"/>
</dbReference>
<dbReference type="AlphaFoldDB" id="I3C5E6"/>
<proteinExistence type="predicted"/>
<dbReference type="OrthoDB" id="654178at2"/>
<keyword evidence="1" id="KW-0732">Signal</keyword>
<dbReference type="RefSeq" id="WP_008612126.1">
    <property type="nucleotide sequence ID" value="NZ_JH651379.1"/>
</dbReference>
<dbReference type="STRING" id="926559.JoomaDRAFT_1835"/>
<evidence type="ECO:0000259" key="2">
    <source>
        <dbReference type="Pfam" id="PF19573"/>
    </source>
</evidence>
<dbReference type="HOGENOM" id="CLU_071588_1_0_10"/>
<dbReference type="InterPro" id="IPR011250">
    <property type="entry name" value="OMP/PagP_B-barrel"/>
</dbReference>
<dbReference type="Gene3D" id="2.40.160.20">
    <property type="match status" value="1"/>
</dbReference>
<organism evidence="3 4">
    <name type="scientific">Galbibacter orientalis DSM 19592</name>
    <dbReference type="NCBI Taxonomy" id="926559"/>
    <lineage>
        <taxon>Bacteria</taxon>
        <taxon>Pseudomonadati</taxon>
        <taxon>Bacteroidota</taxon>
        <taxon>Flavobacteriia</taxon>
        <taxon>Flavobacteriales</taxon>
        <taxon>Flavobacteriaceae</taxon>
        <taxon>Galbibacter</taxon>
    </lineage>
</organism>
<dbReference type="EMBL" id="JH651379">
    <property type="protein sequence ID" value="EIJ38839.1"/>
    <property type="molecule type" value="Genomic_DNA"/>
</dbReference>
<accession>I3C5E6</accession>
<reference evidence="3 4" key="1">
    <citation type="submission" date="2012-02" db="EMBL/GenBank/DDBJ databases">
        <title>Improved High-Quality Draft genome of Joostella marina DSM 19592.</title>
        <authorList>
            <consortium name="US DOE Joint Genome Institute (JGI-PGF)"/>
            <person name="Lucas S."/>
            <person name="Copeland A."/>
            <person name="Lapidus A."/>
            <person name="Bruce D."/>
            <person name="Goodwin L."/>
            <person name="Pitluck S."/>
            <person name="Peters L."/>
            <person name="Chertkov O."/>
            <person name="Ovchinnikova G."/>
            <person name="Kyrpides N."/>
            <person name="Mavromatis K."/>
            <person name="Detter J.C."/>
            <person name="Han C."/>
            <person name="Land M."/>
            <person name="Hauser L."/>
            <person name="Markowitz V."/>
            <person name="Cheng J.-F."/>
            <person name="Hugenholtz P."/>
            <person name="Woyke T."/>
            <person name="Wu D."/>
            <person name="Tindall B."/>
            <person name="Brambilla E."/>
            <person name="Klenk H.-P."/>
            <person name="Eisen J.A."/>
        </authorList>
    </citation>
    <scope>NUCLEOTIDE SEQUENCE [LARGE SCALE GENOMIC DNA]</scope>
    <source>
        <strain evidence="3 4">DSM 19592</strain>
    </source>
</reference>
<dbReference type="SUPFAM" id="SSF56925">
    <property type="entry name" value="OMPA-like"/>
    <property type="match status" value="1"/>
</dbReference>
<dbReference type="Pfam" id="PF19573">
    <property type="entry name" value="DUF6089"/>
    <property type="match status" value="1"/>
</dbReference>
<evidence type="ECO:0000256" key="1">
    <source>
        <dbReference type="SAM" id="SignalP"/>
    </source>
</evidence>
<feature type="chain" id="PRO_5003668833" description="DUF6089 domain-containing protein" evidence="1">
    <location>
        <begin position="20"/>
        <end position="230"/>
    </location>
</feature>
<dbReference type="Proteomes" id="UP000004690">
    <property type="component" value="Unassembled WGS sequence"/>
</dbReference>
<dbReference type="InterPro" id="IPR045743">
    <property type="entry name" value="DUF6089"/>
</dbReference>
<evidence type="ECO:0000313" key="4">
    <source>
        <dbReference type="Proteomes" id="UP000004690"/>
    </source>
</evidence>
<feature type="signal peptide" evidence="1">
    <location>
        <begin position="1"/>
        <end position="19"/>
    </location>
</feature>
<feature type="domain" description="DUF6089" evidence="2">
    <location>
        <begin position="7"/>
        <end position="227"/>
    </location>
</feature>